<feature type="transmembrane region" description="Helical" evidence="6">
    <location>
        <begin position="302"/>
        <end position="322"/>
    </location>
</feature>
<evidence type="ECO:0000256" key="6">
    <source>
        <dbReference type="SAM" id="Phobius"/>
    </source>
</evidence>
<feature type="transmembrane region" description="Helical" evidence="6">
    <location>
        <begin position="130"/>
        <end position="150"/>
    </location>
</feature>
<dbReference type="Pfam" id="PF02653">
    <property type="entry name" value="BPD_transp_2"/>
    <property type="match status" value="1"/>
</dbReference>
<dbReference type="AlphaFoldDB" id="A0A9D9H1P3"/>
<dbReference type="GO" id="GO:0022857">
    <property type="term" value="F:transmembrane transporter activity"/>
    <property type="evidence" value="ECO:0007669"/>
    <property type="project" value="InterPro"/>
</dbReference>
<keyword evidence="4 6" id="KW-1133">Transmembrane helix</keyword>
<sequence>MKHKGYKKAVVKILGPGKAQYLRISLFCIVISLIAGSVLLLILGKNPLEGYVSILQGAGFIPKARYAGHKSMFTDFMSLVNYTTPMIFASLSFAVAMRCGIFNINISGMMLFSGFIASITIGYSSIPAPLAQILVILIAVVAGACSGALIGFLKHKFNANEVVISIMFNYIVSYVISFFIQTMFINPTTRQSERVGENAMLTGIDTMIGDLRMDVSYVFPLAVIAVILISFMFSKTRIGFELKAVGMNHHASRYAGIKIGRSVIFSMALSGVLAGLAGVSYYMGTFASIQPRVIPSLGFDSIAVALLGNNNPFGCFLASFLVMTIRNGTTYMSSRLGVLREIASLITGILLLFSACGGAFKALADKYHEELANDDENGGGK</sequence>
<comment type="caution">
    <text evidence="7">The sequence shown here is derived from an EMBL/GenBank/DDBJ whole genome shotgun (WGS) entry which is preliminary data.</text>
</comment>
<reference evidence="7" key="1">
    <citation type="submission" date="2020-10" db="EMBL/GenBank/DDBJ databases">
        <authorList>
            <person name="Gilroy R."/>
        </authorList>
    </citation>
    <scope>NUCLEOTIDE SEQUENCE</scope>
    <source>
        <strain evidence="7">7293</strain>
    </source>
</reference>
<keyword evidence="3 6" id="KW-0812">Transmembrane</keyword>
<evidence type="ECO:0000313" key="8">
    <source>
        <dbReference type="Proteomes" id="UP000823615"/>
    </source>
</evidence>
<evidence type="ECO:0000313" key="7">
    <source>
        <dbReference type="EMBL" id="MBO8435695.1"/>
    </source>
</evidence>
<protein>
    <submittedName>
        <fullName evidence="7">ABC transporter permease</fullName>
    </submittedName>
</protein>
<keyword evidence="5 6" id="KW-0472">Membrane</keyword>
<evidence type="ECO:0000256" key="1">
    <source>
        <dbReference type="ARBA" id="ARBA00004651"/>
    </source>
</evidence>
<proteinExistence type="predicted"/>
<feature type="transmembrane region" description="Helical" evidence="6">
    <location>
        <begin position="104"/>
        <end position="124"/>
    </location>
</feature>
<comment type="subcellular location">
    <subcellularLocation>
        <location evidence="1">Cell membrane</location>
        <topology evidence="1">Multi-pass membrane protein</topology>
    </subcellularLocation>
</comment>
<evidence type="ECO:0000256" key="2">
    <source>
        <dbReference type="ARBA" id="ARBA00022475"/>
    </source>
</evidence>
<gene>
    <name evidence="7" type="ORF">IAA97_01775</name>
</gene>
<feature type="transmembrane region" description="Helical" evidence="6">
    <location>
        <begin position="263"/>
        <end position="282"/>
    </location>
</feature>
<feature type="transmembrane region" description="Helical" evidence="6">
    <location>
        <begin position="21"/>
        <end position="43"/>
    </location>
</feature>
<dbReference type="PANTHER" id="PTHR47089:SF1">
    <property type="entry name" value="GUANOSINE ABC TRANSPORTER PERMEASE PROTEIN NUPP"/>
    <property type="match status" value="1"/>
</dbReference>
<feature type="transmembrane region" description="Helical" evidence="6">
    <location>
        <begin position="162"/>
        <end position="185"/>
    </location>
</feature>
<evidence type="ECO:0000256" key="5">
    <source>
        <dbReference type="ARBA" id="ARBA00023136"/>
    </source>
</evidence>
<keyword evidence="2" id="KW-1003">Cell membrane</keyword>
<dbReference type="CDD" id="cd06580">
    <property type="entry name" value="TM_PBP1_transp_TpRbsC_like"/>
    <property type="match status" value="1"/>
</dbReference>
<dbReference type="InterPro" id="IPR001851">
    <property type="entry name" value="ABC_transp_permease"/>
</dbReference>
<dbReference type="GO" id="GO:0005886">
    <property type="term" value="C:plasma membrane"/>
    <property type="evidence" value="ECO:0007669"/>
    <property type="project" value="UniProtKB-SubCell"/>
</dbReference>
<reference evidence="7" key="2">
    <citation type="journal article" date="2021" name="PeerJ">
        <title>Extensive microbial diversity within the chicken gut microbiome revealed by metagenomics and culture.</title>
        <authorList>
            <person name="Gilroy R."/>
            <person name="Ravi A."/>
            <person name="Getino M."/>
            <person name="Pursley I."/>
            <person name="Horton D.L."/>
            <person name="Alikhan N.F."/>
            <person name="Baker D."/>
            <person name="Gharbi K."/>
            <person name="Hall N."/>
            <person name="Watson M."/>
            <person name="Adriaenssens E.M."/>
            <person name="Foster-Nyarko E."/>
            <person name="Jarju S."/>
            <person name="Secka A."/>
            <person name="Antonio M."/>
            <person name="Oren A."/>
            <person name="Chaudhuri R.R."/>
            <person name="La Ragione R."/>
            <person name="Hildebrand F."/>
            <person name="Pallen M.J."/>
        </authorList>
    </citation>
    <scope>NUCLEOTIDE SEQUENCE</scope>
    <source>
        <strain evidence="7">7293</strain>
    </source>
</reference>
<dbReference type="Proteomes" id="UP000823615">
    <property type="component" value="Unassembled WGS sequence"/>
</dbReference>
<evidence type="ECO:0000256" key="3">
    <source>
        <dbReference type="ARBA" id="ARBA00022692"/>
    </source>
</evidence>
<organism evidence="7 8">
    <name type="scientific">Candidatus Ornithospirochaeta stercoripullorum</name>
    <dbReference type="NCBI Taxonomy" id="2840899"/>
    <lineage>
        <taxon>Bacteria</taxon>
        <taxon>Pseudomonadati</taxon>
        <taxon>Spirochaetota</taxon>
        <taxon>Spirochaetia</taxon>
        <taxon>Spirochaetales</taxon>
        <taxon>Spirochaetaceae</taxon>
        <taxon>Spirochaetaceae incertae sedis</taxon>
        <taxon>Candidatus Ornithospirochaeta</taxon>
    </lineage>
</organism>
<accession>A0A9D9H1P3</accession>
<feature type="transmembrane region" description="Helical" evidence="6">
    <location>
        <begin position="342"/>
        <end position="364"/>
    </location>
</feature>
<feature type="transmembrane region" description="Helical" evidence="6">
    <location>
        <begin position="215"/>
        <end position="233"/>
    </location>
</feature>
<name>A0A9D9H1P3_9SPIO</name>
<feature type="transmembrane region" description="Helical" evidence="6">
    <location>
        <begin position="79"/>
        <end position="97"/>
    </location>
</feature>
<dbReference type="EMBL" id="JADIMT010000030">
    <property type="protein sequence ID" value="MBO8435695.1"/>
    <property type="molecule type" value="Genomic_DNA"/>
</dbReference>
<evidence type="ECO:0000256" key="4">
    <source>
        <dbReference type="ARBA" id="ARBA00022989"/>
    </source>
</evidence>
<dbReference type="PANTHER" id="PTHR47089">
    <property type="entry name" value="ABC TRANSPORTER, PERMEASE PROTEIN"/>
    <property type="match status" value="1"/>
</dbReference>